<comment type="caution">
    <text evidence="4">The sequence shown here is derived from an EMBL/GenBank/DDBJ whole genome shotgun (WGS) entry which is preliminary data.</text>
</comment>
<dbReference type="Gene3D" id="3.20.20.450">
    <property type="entry name" value="EAL domain"/>
    <property type="match status" value="1"/>
</dbReference>
<dbReference type="InterPro" id="IPR043128">
    <property type="entry name" value="Rev_trsase/Diguanyl_cyclase"/>
</dbReference>
<dbReference type="InterPro" id="IPR035919">
    <property type="entry name" value="EAL_sf"/>
</dbReference>
<organism evidence="4 5">
    <name type="scientific">Dyella monticola</name>
    <dbReference type="NCBI Taxonomy" id="1927958"/>
    <lineage>
        <taxon>Bacteria</taxon>
        <taxon>Pseudomonadati</taxon>
        <taxon>Pseudomonadota</taxon>
        <taxon>Gammaproteobacteria</taxon>
        <taxon>Lysobacterales</taxon>
        <taxon>Rhodanobacteraceae</taxon>
        <taxon>Dyella</taxon>
    </lineage>
</organism>
<dbReference type="SUPFAM" id="SSF55073">
    <property type="entry name" value="Nucleotide cyclase"/>
    <property type="match status" value="1"/>
</dbReference>
<dbReference type="Gene3D" id="3.30.450.40">
    <property type="match status" value="2"/>
</dbReference>
<evidence type="ECO:0000259" key="3">
    <source>
        <dbReference type="PROSITE" id="PS50887"/>
    </source>
</evidence>
<evidence type="ECO:0000313" key="4">
    <source>
        <dbReference type="EMBL" id="RDS79140.1"/>
    </source>
</evidence>
<dbReference type="EMBL" id="QRBE01000016">
    <property type="protein sequence ID" value="RDS79140.1"/>
    <property type="molecule type" value="Genomic_DNA"/>
</dbReference>
<dbReference type="InterPro" id="IPR003018">
    <property type="entry name" value="GAF"/>
</dbReference>
<dbReference type="NCBIfam" id="TIGR00254">
    <property type="entry name" value="GGDEF"/>
    <property type="match status" value="1"/>
</dbReference>
<dbReference type="FunFam" id="3.30.70.270:FF:000001">
    <property type="entry name" value="Diguanylate cyclase domain protein"/>
    <property type="match status" value="1"/>
</dbReference>
<dbReference type="GO" id="GO:0071111">
    <property type="term" value="F:cyclic-guanylate-specific phosphodiesterase activity"/>
    <property type="evidence" value="ECO:0007669"/>
    <property type="project" value="InterPro"/>
</dbReference>
<keyword evidence="5" id="KW-1185">Reference proteome</keyword>
<dbReference type="PANTHER" id="PTHR33121:SF70">
    <property type="entry name" value="SIGNALING PROTEIN YKOW"/>
    <property type="match status" value="1"/>
</dbReference>
<dbReference type="InterPro" id="IPR001633">
    <property type="entry name" value="EAL_dom"/>
</dbReference>
<dbReference type="InterPro" id="IPR000160">
    <property type="entry name" value="GGDEF_dom"/>
</dbReference>
<dbReference type="Pfam" id="PF13185">
    <property type="entry name" value="GAF_2"/>
    <property type="match status" value="2"/>
</dbReference>
<comment type="cofactor">
    <cofactor evidence="1">
        <name>Mg(2+)</name>
        <dbReference type="ChEBI" id="CHEBI:18420"/>
    </cofactor>
</comment>
<dbReference type="InterPro" id="IPR029016">
    <property type="entry name" value="GAF-like_dom_sf"/>
</dbReference>
<dbReference type="Pfam" id="PF00990">
    <property type="entry name" value="GGDEF"/>
    <property type="match status" value="1"/>
</dbReference>
<dbReference type="CDD" id="cd01949">
    <property type="entry name" value="GGDEF"/>
    <property type="match status" value="1"/>
</dbReference>
<dbReference type="SMART" id="SM00065">
    <property type="entry name" value="GAF"/>
    <property type="match status" value="2"/>
</dbReference>
<dbReference type="AlphaFoldDB" id="A0A370WSN8"/>
<dbReference type="RefSeq" id="WP_115497215.1">
    <property type="nucleotide sequence ID" value="NZ_QRBE01000016.1"/>
</dbReference>
<feature type="domain" description="EAL" evidence="2">
    <location>
        <begin position="730"/>
        <end position="981"/>
    </location>
</feature>
<evidence type="ECO:0000256" key="1">
    <source>
        <dbReference type="ARBA" id="ARBA00001946"/>
    </source>
</evidence>
<dbReference type="SUPFAM" id="SSF55781">
    <property type="entry name" value="GAF domain-like"/>
    <property type="match status" value="2"/>
</dbReference>
<dbReference type="PROSITE" id="PS50887">
    <property type="entry name" value="GGDEF"/>
    <property type="match status" value="1"/>
</dbReference>
<dbReference type="Pfam" id="PF00563">
    <property type="entry name" value="EAL"/>
    <property type="match status" value="1"/>
</dbReference>
<dbReference type="SUPFAM" id="SSF141868">
    <property type="entry name" value="EAL domain-like"/>
    <property type="match status" value="1"/>
</dbReference>
<dbReference type="CDD" id="cd01948">
    <property type="entry name" value="EAL"/>
    <property type="match status" value="1"/>
</dbReference>
<dbReference type="PROSITE" id="PS50883">
    <property type="entry name" value="EAL"/>
    <property type="match status" value="1"/>
</dbReference>
<accession>A0A370WSN8</accession>
<evidence type="ECO:0000259" key="2">
    <source>
        <dbReference type="PROSITE" id="PS50883"/>
    </source>
</evidence>
<dbReference type="Proteomes" id="UP000254258">
    <property type="component" value="Unassembled WGS sequence"/>
</dbReference>
<gene>
    <name evidence="4" type="ORF">DWU98_19240</name>
</gene>
<dbReference type="SMART" id="SM00052">
    <property type="entry name" value="EAL"/>
    <property type="match status" value="1"/>
</dbReference>
<reference evidence="4 5" key="1">
    <citation type="submission" date="2018-07" db="EMBL/GenBank/DDBJ databases">
        <title>Dyella monticola sp. nov. and Dyella psychrodurans sp. nov. isolated from monsoon evergreen broad-leaved forest soil of Dinghu Mountain, China.</title>
        <authorList>
            <person name="Gao Z."/>
            <person name="Qiu L."/>
        </authorList>
    </citation>
    <scope>NUCLEOTIDE SEQUENCE [LARGE SCALE GENOMIC DNA]</scope>
    <source>
        <strain evidence="4 5">4G-K06</strain>
    </source>
</reference>
<protein>
    <submittedName>
        <fullName evidence="4">EAL domain-containing protein</fullName>
    </submittedName>
</protein>
<dbReference type="OrthoDB" id="9804951at2"/>
<sequence>MSLSLPILTASPHEPENTAWLGCLVEAETPGEVCALIEALAQSQPYCVKASVLMLKHQDAPQLAETLAAAPEDLALAREALKSDEGMRVSADSRRYAIPLLKEQQVVLVLTMAAEGSTRSLLIRIGSYLQLGVRQLHHTIKLAELYDSHSQLEHSENLQRALFSISELSGSDLDMPDMLREIHRIVSGLMYAENFFIVRYDPEPQTMRFLYYADIKDEDQPETNRDIDLDERKHTLTWYLLTQGKPLMGSNEQLLEQVNGPLIIAGPDSDDWLGVPMLRNNQVQGALVVQSYGTGLVYAREDLALLSFVGNHILTALERKESKDELEQRVRQRTVELAEVNRGLRQEVRERHRAERLQEALFQVAQLATADIDENTFYERVHTVVGGLVDAKNFFIALLSDDRTKLEFPYYMDAGLRHQLSRPIGRGLSEYVLRRGQPWSGTREDIMALSRSGEVIPHHIGEPSSCWLGVPLKVDEAVIGLVAVQSYDSGATYGAPEQELLGFVALQIANSIYRRRSAAALHLANLRLEHRVEERTRELRAEIARREQMQQQLHHQVMHDPLTGLPNRGYLRERLDRVLNRIQSDPNRRCALLYIDVDRFKVINDSLGHLAGDEFLKAVAMRLLTHVREPDMVARLSGDEFAILLENIEDTLTATVVADRVLQAVATPLRISGKELEPSVSVGIACGDASYLDADELIRDADMALYQAKELGRKRFAIFDEALAKGMVDVLAMESELRKALRQNEFEPYFQPICRLGDSRVVGYEALIRWNHPQRGLLRPSDFVKIAEDSGLIEAIDWRLFEVSCRLLAQQAPSEMFITFNVSALHLRHTDFDTRVLKMLDRTGLAPSRLITEVTEGALLDNPESVRAVLERLRTAGVGAALDDFGTGYSSLSYLHSLPLRMLKIDRAFVQELDKTGSSNSTTVVAAILALAHALNIQVIAEGIETQAQLQTLVSMGCEMGQGYLLGSPAPISHWTNVQKG</sequence>
<dbReference type="InterPro" id="IPR050706">
    <property type="entry name" value="Cyclic-di-GMP_PDE-like"/>
</dbReference>
<feature type="domain" description="GGDEF" evidence="3">
    <location>
        <begin position="588"/>
        <end position="721"/>
    </location>
</feature>
<dbReference type="PANTHER" id="PTHR33121">
    <property type="entry name" value="CYCLIC DI-GMP PHOSPHODIESTERASE PDEF"/>
    <property type="match status" value="1"/>
</dbReference>
<proteinExistence type="predicted"/>
<evidence type="ECO:0000313" key="5">
    <source>
        <dbReference type="Proteomes" id="UP000254258"/>
    </source>
</evidence>
<dbReference type="SMART" id="SM00267">
    <property type="entry name" value="GGDEF"/>
    <property type="match status" value="1"/>
</dbReference>
<dbReference type="Gene3D" id="3.30.70.270">
    <property type="match status" value="1"/>
</dbReference>
<name>A0A370WSN8_9GAMM</name>
<dbReference type="InterPro" id="IPR029787">
    <property type="entry name" value="Nucleotide_cyclase"/>
</dbReference>